<comment type="caution">
    <text evidence="7">The sequence shown here is derived from an EMBL/GenBank/DDBJ whole genome shotgun (WGS) entry which is preliminary data.</text>
</comment>
<evidence type="ECO:0000256" key="5">
    <source>
        <dbReference type="SAM" id="MobiDB-lite"/>
    </source>
</evidence>
<dbReference type="GO" id="GO:0000145">
    <property type="term" value="C:exocyst"/>
    <property type="evidence" value="ECO:0007669"/>
    <property type="project" value="UniProtKB-UniRule"/>
</dbReference>
<evidence type="ECO:0000256" key="3">
    <source>
        <dbReference type="ARBA" id="ARBA00022483"/>
    </source>
</evidence>
<gene>
    <name evidence="7" type="ORF">TRV_04040</name>
</gene>
<organism evidence="7 8">
    <name type="scientific">Trichophyton verrucosum (strain HKI 0517)</name>
    <dbReference type="NCBI Taxonomy" id="663202"/>
    <lineage>
        <taxon>Eukaryota</taxon>
        <taxon>Fungi</taxon>
        <taxon>Dikarya</taxon>
        <taxon>Ascomycota</taxon>
        <taxon>Pezizomycotina</taxon>
        <taxon>Eurotiomycetes</taxon>
        <taxon>Eurotiomycetidae</taxon>
        <taxon>Onygenales</taxon>
        <taxon>Arthrodermataceae</taxon>
        <taxon>Trichophyton</taxon>
    </lineage>
</organism>
<dbReference type="GeneID" id="9578745"/>
<dbReference type="EMBL" id="ACYE01000205">
    <property type="protein sequence ID" value="EFE41245.1"/>
    <property type="molecule type" value="Genomic_DNA"/>
</dbReference>
<feature type="compositionally biased region" description="Polar residues" evidence="5">
    <location>
        <begin position="282"/>
        <end position="293"/>
    </location>
</feature>
<feature type="region of interest" description="Disordered" evidence="5">
    <location>
        <begin position="123"/>
        <end position="145"/>
    </location>
</feature>
<evidence type="ECO:0000313" key="7">
    <source>
        <dbReference type="EMBL" id="EFE41245.1"/>
    </source>
</evidence>
<comment type="function">
    <text evidence="4">Component of the exocyst complex involved in the docking of exocytic vesicles with fusion sites on the plasma membrane.</text>
</comment>
<protein>
    <recommendedName>
        <fullName evidence="4">Exocyst complex component SEC5</fullName>
    </recommendedName>
</protein>
<dbReference type="OrthoDB" id="26242at2759"/>
<dbReference type="PANTHER" id="PTHR13043">
    <property type="entry name" value="EXOCYST COMPLEX COMPONENT SEC5"/>
    <property type="match status" value="1"/>
</dbReference>
<dbReference type="GO" id="GO:0015031">
    <property type="term" value="P:protein transport"/>
    <property type="evidence" value="ECO:0007669"/>
    <property type="project" value="UniProtKB-KW"/>
</dbReference>
<comment type="similarity">
    <text evidence="1 4">Belongs to the SEC5 family.</text>
</comment>
<keyword evidence="4" id="KW-0653">Protein transport</keyword>
<evidence type="ECO:0000313" key="8">
    <source>
        <dbReference type="Proteomes" id="UP000008383"/>
    </source>
</evidence>
<comment type="subunit">
    <text evidence="4">Component of the exocyst complex.</text>
</comment>
<dbReference type="AlphaFoldDB" id="D4DA94"/>
<keyword evidence="2 4" id="KW-0813">Transport</keyword>
<feature type="domain" description="Exocyst complex component EXOC2/Sec5 N-terminal" evidence="6">
    <location>
        <begin position="139"/>
        <end position="1077"/>
    </location>
</feature>
<evidence type="ECO:0000256" key="4">
    <source>
        <dbReference type="RuleBase" id="RU365069"/>
    </source>
</evidence>
<dbReference type="HOGENOM" id="CLU_011308_0_0_1"/>
<feature type="region of interest" description="Disordered" evidence="5">
    <location>
        <begin position="85"/>
        <end position="110"/>
    </location>
</feature>
<proteinExistence type="inferred from homology"/>
<dbReference type="GO" id="GO:0006893">
    <property type="term" value="P:Golgi to plasma membrane transport"/>
    <property type="evidence" value="ECO:0007669"/>
    <property type="project" value="UniProtKB-UniRule"/>
</dbReference>
<evidence type="ECO:0000256" key="1">
    <source>
        <dbReference type="ARBA" id="ARBA00010578"/>
    </source>
</evidence>
<accession>D4DA94</accession>
<reference evidence="8" key="1">
    <citation type="journal article" date="2011" name="Genome Biol.">
        <title>Comparative and functional genomics provide insights into the pathogenicity of dermatophytic fungi.</title>
        <authorList>
            <person name="Burmester A."/>
            <person name="Shelest E."/>
            <person name="Gloeckner G."/>
            <person name="Heddergott C."/>
            <person name="Schindler S."/>
            <person name="Staib P."/>
            <person name="Heidel A."/>
            <person name="Felder M."/>
            <person name="Petzold A."/>
            <person name="Szafranski K."/>
            <person name="Feuermann M."/>
            <person name="Pedruzzi I."/>
            <person name="Priebe S."/>
            <person name="Groth M."/>
            <person name="Winkler R."/>
            <person name="Li W."/>
            <person name="Kniemeyer O."/>
            <person name="Schroeckh V."/>
            <person name="Hertweck C."/>
            <person name="Hube B."/>
            <person name="White T.C."/>
            <person name="Platzer M."/>
            <person name="Guthke R."/>
            <person name="Heitman J."/>
            <person name="Woestemeyer J."/>
            <person name="Zipfel P.F."/>
            <person name="Monod M."/>
            <person name="Brakhage A.A."/>
        </authorList>
    </citation>
    <scope>NUCLEOTIDE SEQUENCE [LARGE SCALE GENOMIC DNA]</scope>
    <source>
        <strain evidence="8">HKI 0517</strain>
    </source>
</reference>
<dbReference type="Pfam" id="PF15469">
    <property type="entry name" value="Sec5"/>
    <property type="match status" value="1"/>
</dbReference>
<dbReference type="InterPro" id="IPR029175">
    <property type="entry name" value="EXOC2/Sec5"/>
</dbReference>
<sequence>MFVLFVSVRRLSRNLNLKTTRHRDINNYTTSSSSTSRTCDELIAAGDGGVFRETAHEDTDAEMADVQPRDAAQFYNLPDLYPEEWPAQLDSDSEGEGDGPSKSDDYRRRSQIRYSGLIAGKRDQERFKGGDGTALKDEPDPLGGPDTILRTLRMRGLPVDDERVRKQFLLSSKNFSASDFLSETQESASTQSLLQGLDYLSRSIDEKSASLKMLVESNFERFVRVKATLDNVYTEMKNSGESNSRLHRSPSGEHRRSGSQLGGSATTGLWRSKSKPALRPDTPSSGSLTNVSGISTPLAEASEQARELWSEALNGQQREEGLKSILDAVEKQREMYEIGGHLSKSIQERDYQTIFDQYNSARRFANEAKAVAERAASTKQPLRDEQVYTILVTGRMWMDVEKQIQAFKRDLWKRLSNAQSTSPVGAGGVQAEEHMELIAALLELGVEDNPVWVWLLSRYDYLKNKITAFCQRSRFEIETLRRRLAAGKKPDPQLVAPYLRNSLSEGSRPSRHHLDSESVIELWECIHTFLKKLLSVQGGILGDVLGFWDSTQSFLDGSKQRLLPAGFDGESRKHHRLSTNGVNDLKDGIIELMGLIRDNVVTIFAEPPEDLASLIPSALPTSPTVPLTGLTPESRLIVDPQNIPPLPEKTGQPWDDFAFWPPYSNSLSGVHYLGEFLILIGTAASEMASLNPISGHSGSYDRLKLLVSGTRERCARAVCAAWNSDAELCKYLEDWTRHQTIKSLSKMPSYFMTFESSILSGMQKILYISESMRKPGAVEVVTPPPAKLLQLVRTQFVTSVYKALSGLVENAEHPVNADVDVEWVLPSPEGAATGPDTHSSVFASGGVDSNNRNVRILLTLSNLKALRAEHVPQLITTFESSFAVKLTDESKTIQDVLGQIDIRLFQSYLKPIVENLKHTILEGIASPDWVPANSRPDQIRPYVYSTMLSLVMVHNEVSTTLPMRVPTPQSSSSSNLTNKILAELLTQVSSALLEAFMRRSQYTLPALMQATLDTEFIAQTLSQYSTDAASKVQGQIYLELDRRTTNDARAKLQAELGEMRGVLKRLREATRGEFACFRKPKTPSSSK</sequence>
<evidence type="ECO:0000259" key="6">
    <source>
        <dbReference type="Pfam" id="PF15469"/>
    </source>
</evidence>
<dbReference type="Proteomes" id="UP000008383">
    <property type="component" value="Unassembled WGS sequence"/>
</dbReference>
<feature type="compositionally biased region" description="Basic and acidic residues" evidence="5">
    <location>
        <begin position="123"/>
        <end position="139"/>
    </location>
</feature>
<keyword evidence="8" id="KW-1185">Reference proteome</keyword>
<name>D4DA94_TRIVH</name>
<dbReference type="RefSeq" id="XP_003021863.1">
    <property type="nucleotide sequence ID" value="XM_003021817.1"/>
</dbReference>
<dbReference type="KEGG" id="tve:TRV_04040"/>
<dbReference type="GO" id="GO:0006887">
    <property type="term" value="P:exocytosis"/>
    <property type="evidence" value="ECO:0007669"/>
    <property type="project" value="UniProtKB-KW"/>
</dbReference>
<dbReference type="PANTHER" id="PTHR13043:SF1">
    <property type="entry name" value="EXOCYST COMPLEX COMPONENT 2"/>
    <property type="match status" value="1"/>
</dbReference>
<feature type="compositionally biased region" description="Polar residues" evidence="5">
    <location>
        <begin position="258"/>
        <end position="269"/>
    </location>
</feature>
<evidence type="ECO:0000256" key="2">
    <source>
        <dbReference type="ARBA" id="ARBA00022448"/>
    </source>
</evidence>
<feature type="region of interest" description="Disordered" evidence="5">
    <location>
        <begin position="236"/>
        <end position="293"/>
    </location>
</feature>
<dbReference type="InterPro" id="IPR039481">
    <property type="entry name" value="EXOC2/Sec5_N_dom"/>
</dbReference>
<feature type="compositionally biased region" description="Basic and acidic residues" evidence="5">
    <location>
        <begin position="99"/>
        <end position="108"/>
    </location>
</feature>
<keyword evidence="3 4" id="KW-0268">Exocytosis</keyword>